<dbReference type="Proteomes" id="UP000198348">
    <property type="component" value="Unassembled WGS sequence"/>
</dbReference>
<feature type="domain" description="AB hydrolase-1" evidence="1">
    <location>
        <begin position="24"/>
        <end position="248"/>
    </location>
</feature>
<evidence type="ECO:0000259" key="1">
    <source>
        <dbReference type="Pfam" id="PF00561"/>
    </source>
</evidence>
<dbReference type="EMBL" id="FZNW01000002">
    <property type="protein sequence ID" value="SNR32950.1"/>
    <property type="molecule type" value="Genomic_DNA"/>
</dbReference>
<dbReference type="OrthoDB" id="3210844at2"/>
<dbReference type="Gene3D" id="3.40.50.1820">
    <property type="entry name" value="alpha/beta hydrolase"/>
    <property type="match status" value="1"/>
</dbReference>
<dbReference type="AlphaFoldDB" id="A0A238VEX3"/>
<organism evidence="2 3">
    <name type="scientific">Haloechinothrix alba</name>
    <dbReference type="NCBI Taxonomy" id="664784"/>
    <lineage>
        <taxon>Bacteria</taxon>
        <taxon>Bacillati</taxon>
        <taxon>Actinomycetota</taxon>
        <taxon>Actinomycetes</taxon>
        <taxon>Pseudonocardiales</taxon>
        <taxon>Pseudonocardiaceae</taxon>
        <taxon>Haloechinothrix</taxon>
    </lineage>
</organism>
<accession>A0A238VEX3</accession>
<dbReference type="InterPro" id="IPR050228">
    <property type="entry name" value="Carboxylesterase_BioH"/>
</dbReference>
<dbReference type="InterPro" id="IPR000073">
    <property type="entry name" value="AB_hydrolase_1"/>
</dbReference>
<dbReference type="GO" id="GO:0003824">
    <property type="term" value="F:catalytic activity"/>
    <property type="evidence" value="ECO:0007669"/>
    <property type="project" value="UniProtKB-ARBA"/>
</dbReference>
<sequence length="268" mass="29080">MLMAAVNGTDLAYVDEGPREGIPIVFSHSLFFDRRMFNDHLSRFARDGYRVIAYDHRNQGASAPAPRDQLDMDTLTDDAAALLEHLELSRCHFVGNSMGGFIALRLAARRPDLLLSAVALGSSAEEEHKLAEFSPLVEHLTQYGPADVLDTLMYIMFGDTTLRDQPELCASWRSYMSRLPAGVGDSADGVIRRGRIVEELAGCRVPVLAVAASEDHAYPPPISGANIAAAAACEHVTVEGAGHSVALEQVDIVAGHLERYFSRVGTTM</sequence>
<evidence type="ECO:0000313" key="2">
    <source>
        <dbReference type="EMBL" id="SNR32950.1"/>
    </source>
</evidence>
<reference evidence="2 3" key="1">
    <citation type="submission" date="2017-06" db="EMBL/GenBank/DDBJ databases">
        <authorList>
            <person name="Kim H.J."/>
            <person name="Triplett B.A."/>
        </authorList>
    </citation>
    <scope>NUCLEOTIDE SEQUENCE [LARGE SCALE GENOMIC DNA]</scope>
    <source>
        <strain evidence="2 3">DSM 45207</strain>
    </source>
</reference>
<dbReference type="PANTHER" id="PTHR43194">
    <property type="entry name" value="HYDROLASE ALPHA/BETA FOLD FAMILY"/>
    <property type="match status" value="1"/>
</dbReference>
<dbReference type="InterPro" id="IPR029058">
    <property type="entry name" value="AB_hydrolase_fold"/>
</dbReference>
<evidence type="ECO:0000313" key="3">
    <source>
        <dbReference type="Proteomes" id="UP000198348"/>
    </source>
</evidence>
<keyword evidence="3" id="KW-1185">Reference proteome</keyword>
<dbReference type="Pfam" id="PF00561">
    <property type="entry name" value="Abhydrolase_1"/>
    <property type="match status" value="1"/>
</dbReference>
<protein>
    <submittedName>
        <fullName evidence="2">3-oxoadipate enol-lactonase</fullName>
    </submittedName>
</protein>
<name>A0A238VEX3_9PSEU</name>
<gene>
    <name evidence="2" type="ORF">SAMN06265360_102175</name>
</gene>
<proteinExistence type="predicted"/>
<dbReference type="SUPFAM" id="SSF53474">
    <property type="entry name" value="alpha/beta-Hydrolases"/>
    <property type="match status" value="1"/>
</dbReference>
<dbReference type="PANTHER" id="PTHR43194:SF2">
    <property type="entry name" value="PEROXISOMAL MEMBRANE PROTEIN LPX1"/>
    <property type="match status" value="1"/>
</dbReference>